<dbReference type="EMBL" id="KJ776581">
    <property type="protein sequence ID" value="AIW54767.1"/>
    <property type="molecule type" value="Genomic_DNA"/>
</dbReference>
<evidence type="ECO:0000313" key="2">
    <source>
        <dbReference type="EMBL" id="AIW54705.1"/>
    </source>
</evidence>
<accession>A0A0A0UX90</accession>
<geneLocation type="plasmid" evidence="4">
    <name>pCDC3897</name>
</geneLocation>
<geneLocation type="plasmid" evidence="3">
    <name>p05/025</name>
</geneLocation>
<dbReference type="EMBL" id="KJ776582">
    <property type="protein sequence ID" value="AIW54834.1"/>
    <property type="molecule type" value="Genomic_DNA"/>
</dbReference>
<name>A0A0A0UX90_CLOBO</name>
<dbReference type="RefSeq" id="WP_172685566.1">
    <property type="nucleotide sequence ID" value="NZ_KJ776578.1"/>
</dbReference>
<protein>
    <submittedName>
        <fullName evidence="1">Cysteine synthase</fullName>
    </submittedName>
</protein>
<dbReference type="EMBL" id="KJ776580">
    <property type="protein sequence ID" value="AIW54705.1"/>
    <property type="molecule type" value="Genomic_DNA"/>
</dbReference>
<evidence type="ECO:0000313" key="3">
    <source>
        <dbReference type="EMBL" id="AIW54767.1"/>
    </source>
</evidence>
<sequence>MNSFEINQRVKTYFGKKIYIKSIGEENYFCVEKLEDETGWYYSEYDLELI</sequence>
<evidence type="ECO:0000313" key="1">
    <source>
        <dbReference type="EMBL" id="AIW54585.1"/>
    </source>
</evidence>
<organism evidence="1">
    <name type="scientific">Clostridium botulinum</name>
    <dbReference type="NCBI Taxonomy" id="1491"/>
    <lineage>
        <taxon>Bacteria</taxon>
        <taxon>Bacillati</taxon>
        <taxon>Bacillota</taxon>
        <taxon>Clostridia</taxon>
        <taxon>Eubacteriales</taxon>
        <taxon>Clostridiaceae</taxon>
        <taxon>Clostridium</taxon>
    </lineage>
</organism>
<keyword evidence="1" id="KW-0614">Plasmid</keyword>
<dbReference type="AlphaFoldDB" id="A0A0A0UX90"/>
<reference evidence="1" key="1">
    <citation type="journal article" date="2014" name="Genome Biol. Evol.">
        <title>Three classes of plasmid (47-63 kb) carry the type B neurotoxin gene cluster of group II Clostridium botulinum.</title>
        <authorList>
            <person name="Carter A.T."/>
            <person name="Austin J.W."/>
            <person name="Weedmark K.A."/>
            <person name="Corbett C."/>
            <person name="Peck M.W."/>
        </authorList>
    </citation>
    <scope>NUCLEOTIDE SEQUENCE</scope>
    <source>
        <strain evidence="1">CDC3875</strain>
        <strain evidence="4">CDC3897</strain>
        <strain evidence="2">CDC5900</strain>
        <strain evidence="3">IFR_05/025</strain>
        <plasmid evidence="3">p05/025</plasmid>
        <plasmid evidence="1">pCDC3875</plasmid>
        <plasmid evidence="4">pCDC3897</plasmid>
        <plasmid evidence="2">pCDC5900</plasmid>
    </source>
</reference>
<geneLocation type="plasmid" evidence="2">
    <name>pCDC5900</name>
</geneLocation>
<proteinExistence type="predicted"/>
<evidence type="ECO:0000313" key="4">
    <source>
        <dbReference type="EMBL" id="AIW54834.1"/>
    </source>
</evidence>
<dbReference type="EMBL" id="KJ776578">
    <property type="protein sequence ID" value="AIW54585.1"/>
    <property type="molecule type" value="Genomic_DNA"/>
</dbReference>
<geneLocation type="plasmid" evidence="1">
    <name>pCDC3875</name>
</geneLocation>